<sequence>MEEMIVSAVIGELASRFISFLIDTCSKLLMAPPVTSREESLARLRALLLRICAVVEDAEGRRITNHAMLQQLDALRQAMHRGHLTLDTIRCHLLPQDPTLRCDSAFAIGVVMRTVRAGEMPSVSSSAWKPLFKMQLSSFSSWENTCLVSLGSPTACTCSSKSACSALEMERVIDFLLQGSGARDHPAAAEHLGVLPIVGPAYVGKSTLVEHACIDERVRSHFAQILFLSAGDLGDEHALNNLADGGVGVIKHENIAAAGGDRGRGRVMIILELDSEISEELWRRLYSVAKNCFARSSKIIVTSRSDHVVRFGTTLPLRLRFLAQEAYWYYFKVRSFGSVDMATEHPKLTSIAMEMAGEMSGCFMGGTIFGGMMRSKLDVGTWSLALATYRAFRQMNSFLSAPNPVDPWALTRPILLPTPNRRSPGCVIVTGVAFGHGDSAAPPKVSVQDVMLGSARPRGNHFFTGCCGALSAGAGGSVATGAAAPAALALTGAFSLPSVFFSASPPASLPSFVSSLLAPLPSFMASLLLSFFFSSSFSGGGTMCGGGVCLSFMSICRMRERSVALPGLGPCTTTMPGFRSCSFLLPLFSSPGISCGTSSAIAFQYCRSASLWNFSWFARDSCWFSTEHRSGRIIICIISSFTKYFVSQLSLRFSRKDFLNSSASAMISSRRSLSFRSFSSSINAFWLQIKIKPSNDDPIPFRPRNVTRADSKMNHSPAPLSAEDAFLPHALRRRQDRPVVGRRTEQVLIEAATTTDAPKSQAAVRRAVHHIHGAHDMLHAVRRVLSVRVRRGAVGAQRHAEAAVHTGVARGAAQVVLGDGGAEGGVGRGEAVATAHAEDLLPATVLGGGDIDGRVEGGCR</sequence>
<reference evidence="1 2" key="1">
    <citation type="submission" date="2024-02" db="EMBL/GenBank/DDBJ databases">
        <title>High-quality chromosome-scale genome assembly of Pensacola bahiagrass (Paspalum notatum Flugge var. saurae).</title>
        <authorList>
            <person name="Vega J.M."/>
            <person name="Podio M."/>
            <person name="Orjuela J."/>
            <person name="Siena L.A."/>
            <person name="Pessino S.C."/>
            <person name="Combes M.C."/>
            <person name="Mariac C."/>
            <person name="Albertini E."/>
            <person name="Pupilli F."/>
            <person name="Ortiz J.P.A."/>
            <person name="Leblanc O."/>
        </authorList>
    </citation>
    <scope>NUCLEOTIDE SEQUENCE [LARGE SCALE GENOMIC DNA]</scope>
    <source>
        <strain evidence="1">R1</strain>
        <tissue evidence="1">Leaf</tissue>
    </source>
</reference>
<protein>
    <recommendedName>
        <fullName evidence="3">NB-ARC domain-containing protein</fullName>
    </recommendedName>
</protein>
<dbReference type="EMBL" id="CP144747">
    <property type="protein sequence ID" value="WVZ63046.1"/>
    <property type="molecule type" value="Genomic_DNA"/>
</dbReference>
<gene>
    <name evidence="1" type="ORF">U9M48_012717</name>
</gene>
<dbReference type="GO" id="GO:0016539">
    <property type="term" value="P:intein-mediated protein splicing"/>
    <property type="evidence" value="ECO:0007669"/>
    <property type="project" value="InterPro"/>
</dbReference>
<dbReference type="PANTHER" id="PTHR33377">
    <property type="entry name" value="OS10G0134700 PROTEIN-RELATED"/>
    <property type="match status" value="1"/>
</dbReference>
<proteinExistence type="predicted"/>
<accession>A0AAQ3SYF7</accession>
<name>A0AAQ3SYF7_PASNO</name>
<dbReference type="GO" id="GO:0043531">
    <property type="term" value="F:ADP binding"/>
    <property type="evidence" value="ECO:0007669"/>
    <property type="project" value="InterPro"/>
</dbReference>
<dbReference type="Proteomes" id="UP001341281">
    <property type="component" value="Chromosome 03"/>
</dbReference>
<dbReference type="Gene3D" id="3.40.50.300">
    <property type="entry name" value="P-loop containing nucleotide triphosphate hydrolases"/>
    <property type="match status" value="1"/>
</dbReference>
<organism evidence="1 2">
    <name type="scientific">Paspalum notatum var. saurae</name>
    <dbReference type="NCBI Taxonomy" id="547442"/>
    <lineage>
        <taxon>Eukaryota</taxon>
        <taxon>Viridiplantae</taxon>
        <taxon>Streptophyta</taxon>
        <taxon>Embryophyta</taxon>
        <taxon>Tracheophyta</taxon>
        <taxon>Spermatophyta</taxon>
        <taxon>Magnoliopsida</taxon>
        <taxon>Liliopsida</taxon>
        <taxon>Poales</taxon>
        <taxon>Poaceae</taxon>
        <taxon>PACMAD clade</taxon>
        <taxon>Panicoideae</taxon>
        <taxon>Andropogonodae</taxon>
        <taxon>Paspaleae</taxon>
        <taxon>Paspalinae</taxon>
        <taxon>Paspalum</taxon>
    </lineage>
</organism>
<evidence type="ECO:0000313" key="2">
    <source>
        <dbReference type="Proteomes" id="UP001341281"/>
    </source>
</evidence>
<dbReference type="InterPro" id="IPR027417">
    <property type="entry name" value="P-loop_NTPase"/>
</dbReference>
<dbReference type="SUPFAM" id="SSF52540">
    <property type="entry name" value="P-loop containing nucleoside triphosphate hydrolases"/>
    <property type="match status" value="1"/>
</dbReference>
<keyword evidence="2" id="KW-1185">Reference proteome</keyword>
<dbReference type="AlphaFoldDB" id="A0AAQ3SYF7"/>
<evidence type="ECO:0000313" key="1">
    <source>
        <dbReference type="EMBL" id="WVZ63046.1"/>
    </source>
</evidence>
<dbReference type="PROSITE" id="PS50817">
    <property type="entry name" value="INTEIN_N_TER"/>
    <property type="match status" value="1"/>
</dbReference>
<dbReference type="InterPro" id="IPR006141">
    <property type="entry name" value="Intein_N"/>
</dbReference>
<evidence type="ECO:0008006" key="3">
    <source>
        <dbReference type="Google" id="ProtNLM"/>
    </source>
</evidence>
<dbReference type="PANTHER" id="PTHR33377:SF30">
    <property type="entry name" value="OS07G0117000 PROTEIN"/>
    <property type="match status" value="1"/>
</dbReference>